<dbReference type="RefSeq" id="WP_106040425.1">
    <property type="nucleotide sequence ID" value="NZ_CP027231.1"/>
</dbReference>
<sequence>MDIVQFISQFFYRIRYWLVWGSLLVTGAVIYFTQFLPFTYTVNSQIYAGVTNETNLDGSRVVNVGSTFDNLINIAKSKSTLEKVSLRLLATNLVHGEEWNDNQYIKAKHYRQLLRSAPKEVLSLVDRNSVEKTTENLQKYRKENGRNFVYGMFSRPVPFYGQNALKSIDIKRLDNSDLLNISYTCEDPGIAQHTVKLVEDELLKAYEILRFSATNNVIAYFEEQVRLAKELLTREEDDLMNYNVAKQVINYNEQTKALAITKYQVDDREELTTRTYESAVALRQMLEDKMDIRAKIIRDNTNLLQQLEKVTNLNQKILEEEIFTSDKNYNNNKNLIQNKAELKKTEQAISHLSDNLNEYNFTKEGVGIENMVIEWLLACVNEAKAKAELKVLQERKNDITDQFQTFSPVGTQVKRKERAVGIAEDTYRQQLHGLSEAHLRLQNIKMTTANLQIIAPPDFPLEDNGRKRMFYIIVAFVSSLVFISAYFLIIELLDRTLRDAERSHRLTRLPVIAAFNGISNLKFRGFLKACNRRAAAYSCRQLNNYLAVGRPTVINLLSMEEREGKSFLAKYFIDYWRTENLNVRLVKAGVDFETNTQTYIQARRLSDFWQLNGAEQAPDIILVEYPAASVATLPLAVIKQADFNLLIANAARLWGKDDNVRLKSIREALDETRMALYLNNADRDVVESFTGELPPRTPLHSFFTRLAQLGLTSKRAAVK</sequence>
<reference evidence="2 3" key="1">
    <citation type="submission" date="2018-02" db="EMBL/GenBank/DDBJ databases">
        <authorList>
            <person name="Holder M.E."/>
            <person name="Ajami N.J."/>
            <person name="Petrosino J.F."/>
        </authorList>
    </citation>
    <scope>NUCLEOTIDE SEQUENCE [LARGE SCALE GENOMIC DNA]</scope>
    <source>
        <strain evidence="2 3">ATCC 33285</strain>
    </source>
</reference>
<keyword evidence="1" id="KW-0812">Transmembrane</keyword>
<evidence type="ECO:0008006" key="4">
    <source>
        <dbReference type="Google" id="ProtNLM"/>
    </source>
</evidence>
<evidence type="ECO:0000256" key="1">
    <source>
        <dbReference type="SAM" id="Phobius"/>
    </source>
</evidence>
<feature type="transmembrane region" description="Helical" evidence="1">
    <location>
        <begin position="469"/>
        <end position="493"/>
    </location>
</feature>
<name>A0ABM6T5M8_9BACE</name>
<evidence type="ECO:0000313" key="3">
    <source>
        <dbReference type="Proteomes" id="UP000238304"/>
    </source>
</evidence>
<proteinExistence type="predicted"/>
<keyword evidence="3" id="KW-1185">Reference proteome</keyword>
<dbReference type="PANTHER" id="PTHR32309">
    <property type="entry name" value="TYROSINE-PROTEIN KINASE"/>
    <property type="match status" value="1"/>
</dbReference>
<dbReference type="InterPro" id="IPR050445">
    <property type="entry name" value="Bact_polysacc_biosynth/exp"/>
</dbReference>
<feature type="transmembrane region" description="Helical" evidence="1">
    <location>
        <begin position="16"/>
        <end position="36"/>
    </location>
</feature>
<evidence type="ECO:0000313" key="2">
    <source>
        <dbReference type="EMBL" id="AVM52043.1"/>
    </source>
</evidence>
<keyword evidence="1" id="KW-1133">Transmembrane helix</keyword>
<gene>
    <name evidence="2" type="ORF">C4H11_02945</name>
</gene>
<dbReference type="EMBL" id="CP027231">
    <property type="protein sequence ID" value="AVM52043.1"/>
    <property type="molecule type" value="Genomic_DNA"/>
</dbReference>
<organism evidence="2 3">
    <name type="scientific">Bacteroides zoogleoformans</name>
    <dbReference type="NCBI Taxonomy" id="28119"/>
    <lineage>
        <taxon>Bacteria</taxon>
        <taxon>Pseudomonadati</taxon>
        <taxon>Bacteroidota</taxon>
        <taxon>Bacteroidia</taxon>
        <taxon>Bacteroidales</taxon>
        <taxon>Bacteroidaceae</taxon>
        <taxon>Bacteroides</taxon>
    </lineage>
</organism>
<dbReference type="Proteomes" id="UP000238304">
    <property type="component" value="Chromosome"/>
</dbReference>
<dbReference type="PANTHER" id="PTHR32309:SF13">
    <property type="entry name" value="FERRIC ENTEROBACTIN TRANSPORT PROTEIN FEPE"/>
    <property type="match status" value="1"/>
</dbReference>
<protein>
    <recommendedName>
        <fullName evidence="4">Subunit length determinant protein</fullName>
    </recommendedName>
</protein>
<keyword evidence="1" id="KW-0472">Membrane</keyword>
<accession>A0ABM6T5M8</accession>